<evidence type="ECO:0000256" key="1">
    <source>
        <dbReference type="SAM" id="SignalP"/>
    </source>
</evidence>
<proteinExistence type="predicted"/>
<accession>A0A9X2LD33</accession>
<evidence type="ECO:0000313" key="2">
    <source>
        <dbReference type="EMBL" id="MCQ8186322.1"/>
    </source>
</evidence>
<protein>
    <submittedName>
        <fullName evidence="2">DUF2141 domain-containing protein</fullName>
    </submittedName>
</protein>
<evidence type="ECO:0000313" key="3">
    <source>
        <dbReference type="Proteomes" id="UP001142610"/>
    </source>
</evidence>
<feature type="chain" id="PRO_5040764728" evidence="1">
    <location>
        <begin position="24"/>
        <end position="164"/>
    </location>
</feature>
<dbReference type="InterPro" id="IPR018673">
    <property type="entry name" value="DUF2141"/>
</dbReference>
<dbReference type="Proteomes" id="UP001142610">
    <property type="component" value="Unassembled WGS sequence"/>
</dbReference>
<reference evidence="2" key="1">
    <citation type="submission" date="2022-07" db="EMBL/GenBank/DDBJ databases">
        <title>Parvularcula maris sp. nov., an algicidal bacterium isolated from seawater.</title>
        <authorList>
            <person name="Li F."/>
        </authorList>
    </citation>
    <scope>NUCLEOTIDE SEQUENCE</scope>
    <source>
        <strain evidence="2">BGMRC 0090</strain>
    </source>
</reference>
<name>A0A9X2LD33_9PROT</name>
<gene>
    <name evidence="2" type="ORF">NOG11_13120</name>
</gene>
<dbReference type="RefSeq" id="WP_256620230.1">
    <property type="nucleotide sequence ID" value="NZ_JANIBC010000016.1"/>
</dbReference>
<organism evidence="2 3">
    <name type="scientific">Parvularcula maris</name>
    <dbReference type="NCBI Taxonomy" id="2965077"/>
    <lineage>
        <taxon>Bacteria</taxon>
        <taxon>Pseudomonadati</taxon>
        <taxon>Pseudomonadota</taxon>
        <taxon>Alphaproteobacteria</taxon>
        <taxon>Parvularculales</taxon>
        <taxon>Parvularculaceae</taxon>
        <taxon>Parvularcula</taxon>
    </lineage>
</organism>
<comment type="caution">
    <text evidence="2">The sequence shown here is derived from an EMBL/GenBank/DDBJ whole genome shotgun (WGS) entry which is preliminary data.</text>
</comment>
<keyword evidence="3" id="KW-1185">Reference proteome</keyword>
<dbReference type="AlphaFoldDB" id="A0A9X2LD33"/>
<dbReference type="EMBL" id="JANIBC010000016">
    <property type="protein sequence ID" value="MCQ8186322.1"/>
    <property type="molecule type" value="Genomic_DNA"/>
</dbReference>
<sequence length="164" mass="18188">MRRLSACLFVLLALGSISGRALAEELDIRPDEAGDLCDENARQLRVTVAGIQHSEGILTVELYRNEQRGFLRKKGRLRRVREAASEGEHTVCMNLASADLVAVAVYHDEDGDRDLDQKWNKMPKEPFGLSNNPKLRLGFPPIEPSLIAIEPGGADIVIDLREAE</sequence>
<dbReference type="Pfam" id="PF09912">
    <property type="entry name" value="DUF2141"/>
    <property type="match status" value="1"/>
</dbReference>
<keyword evidence="1" id="KW-0732">Signal</keyword>
<feature type="signal peptide" evidence="1">
    <location>
        <begin position="1"/>
        <end position="23"/>
    </location>
</feature>